<dbReference type="EMBL" id="CADEAL010001646">
    <property type="protein sequence ID" value="CAB1434262.1"/>
    <property type="molecule type" value="Genomic_DNA"/>
</dbReference>
<accession>A0A9N7UL34</accession>
<sequence>MSQRVLLSPDMQARLPSGEVVSIAQLASLAGRPVSSCQGSKPVTFQLQGNKLTLSGAQIHQVPSASPRAVQGNVVHLVSSGVQHHLITQPAQVQLQSAANAHPANTPSTAPPANRLPHNASAVPSSIVSSAGVVKIVVRSPSLHVHANSPTVRNTAPLQIAQRTPGPATAHYTIAPPRNPSSTLNQPQLPRPVLKVVQPPPPSTEKPAPGTPSSSAPKSSATPGDTGSSSSQTPAATKSRQSAKVYPPPQKSAPPASSLSFPHVMAG</sequence>
<feature type="compositionally biased region" description="Low complexity" evidence="1">
    <location>
        <begin position="206"/>
        <end position="224"/>
    </location>
</feature>
<protein>
    <submittedName>
        <fullName evidence="2">Uncharacterized protein</fullName>
    </submittedName>
</protein>
<name>A0A9N7UL34_PLEPL</name>
<proteinExistence type="predicted"/>
<gene>
    <name evidence="2" type="ORF">PLEPLA_LOCUS22321</name>
</gene>
<feature type="region of interest" description="Disordered" evidence="1">
    <location>
        <begin position="147"/>
        <end position="267"/>
    </location>
</feature>
<dbReference type="AlphaFoldDB" id="A0A9N7UL34"/>
<evidence type="ECO:0000256" key="1">
    <source>
        <dbReference type="SAM" id="MobiDB-lite"/>
    </source>
</evidence>
<evidence type="ECO:0000313" key="2">
    <source>
        <dbReference type="EMBL" id="CAB1434262.1"/>
    </source>
</evidence>
<feature type="compositionally biased region" description="Polar residues" evidence="1">
    <location>
        <begin position="148"/>
        <end position="157"/>
    </location>
</feature>
<keyword evidence="3" id="KW-1185">Reference proteome</keyword>
<organism evidence="2 3">
    <name type="scientific">Pleuronectes platessa</name>
    <name type="common">European plaice</name>
    <dbReference type="NCBI Taxonomy" id="8262"/>
    <lineage>
        <taxon>Eukaryota</taxon>
        <taxon>Metazoa</taxon>
        <taxon>Chordata</taxon>
        <taxon>Craniata</taxon>
        <taxon>Vertebrata</taxon>
        <taxon>Euteleostomi</taxon>
        <taxon>Actinopterygii</taxon>
        <taxon>Neopterygii</taxon>
        <taxon>Teleostei</taxon>
        <taxon>Neoteleostei</taxon>
        <taxon>Acanthomorphata</taxon>
        <taxon>Carangaria</taxon>
        <taxon>Pleuronectiformes</taxon>
        <taxon>Pleuronectoidei</taxon>
        <taxon>Pleuronectidae</taxon>
        <taxon>Pleuronectes</taxon>
    </lineage>
</organism>
<comment type="caution">
    <text evidence="2">The sequence shown here is derived from an EMBL/GenBank/DDBJ whole genome shotgun (WGS) entry which is preliminary data.</text>
</comment>
<feature type="compositionally biased region" description="Low complexity" evidence="1">
    <location>
        <begin position="97"/>
        <end position="113"/>
    </location>
</feature>
<evidence type="ECO:0000313" key="3">
    <source>
        <dbReference type="Proteomes" id="UP001153269"/>
    </source>
</evidence>
<dbReference type="Proteomes" id="UP001153269">
    <property type="component" value="Unassembled WGS sequence"/>
</dbReference>
<feature type="compositionally biased region" description="Polar residues" evidence="1">
    <location>
        <begin position="225"/>
        <end position="242"/>
    </location>
</feature>
<feature type="region of interest" description="Disordered" evidence="1">
    <location>
        <begin position="96"/>
        <end position="120"/>
    </location>
</feature>
<reference evidence="2" key="1">
    <citation type="submission" date="2020-03" db="EMBL/GenBank/DDBJ databases">
        <authorList>
            <person name="Weist P."/>
        </authorList>
    </citation>
    <scope>NUCLEOTIDE SEQUENCE</scope>
</reference>